<protein>
    <submittedName>
        <fullName evidence="2">Uncharacterized protein</fullName>
    </submittedName>
</protein>
<evidence type="ECO:0000313" key="2">
    <source>
        <dbReference type="EMBL" id="KAG8453404.1"/>
    </source>
</evidence>
<comment type="caution">
    <text evidence="2">The sequence shown here is derived from an EMBL/GenBank/DDBJ whole genome shotgun (WGS) entry which is preliminary data.</text>
</comment>
<dbReference type="Proteomes" id="UP000812440">
    <property type="component" value="Chromosome 1"/>
</dbReference>
<feature type="compositionally biased region" description="Basic and acidic residues" evidence="1">
    <location>
        <begin position="346"/>
        <end position="355"/>
    </location>
</feature>
<organism evidence="2 3">
    <name type="scientific">Hymenochirus boettgeri</name>
    <name type="common">Congo dwarf clawed frog</name>
    <dbReference type="NCBI Taxonomy" id="247094"/>
    <lineage>
        <taxon>Eukaryota</taxon>
        <taxon>Metazoa</taxon>
        <taxon>Chordata</taxon>
        <taxon>Craniata</taxon>
        <taxon>Vertebrata</taxon>
        <taxon>Euteleostomi</taxon>
        <taxon>Amphibia</taxon>
        <taxon>Batrachia</taxon>
        <taxon>Anura</taxon>
        <taxon>Pipoidea</taxon>
        <taxon>Pipidae</taxon>
        <taxon>Pipinae</taxon>
        <taxon>Hymenochirus</taxon>
    </lineage>
</organism>
<name>A0A8T2KBZ2_9PIPI</name>
<dbReference type="AlphaFoldDB" id="A0A8T2KBZ2"/>
<dbReference type="EMBL" id="JAACNH010000001">
    <property type="protein sequence ID" value="KAG8453404.1"/>
    <property type="molecule type" value="Genomic_DNA"/>
</dbReference>
<sequence>MANEKTLQGVRLPIGYIAKAEEEPKAVKETLGSTSSSVSDHWALRLSVTRRESLALRSTVNCINHLPSPEIPTLLEKVPDKGANGSKSFVRGVKGRSASMKLPSASKLKLSISKAMPLRWSFGSKDRKKRETGELVEYLESGRRPKFTSESIVPLMTGVPNGNKDTKSNLKNQVVHVAATGSGAQPKISTVVDTHRGKGKEKAMSHERTYNGLAEAKYKDTRPSGESYSSDTNSVLKGEKGDAMMRNIIKVRNMRAKPSEAEGQVNSTKQKPGLVQKEPRRQSGAENFVELPNGKPRISLSNGIPSGMDGRTSGTMPRQHKEDMTKTKLPADLRRAHSSSSVINKADWHQKRAESLYKNGNVSQQSSGQVTNEKQSASSLQRMRYHTSSLGRKKSVPESSF</sequence>
<gene>
    <name evidence="2" type="ORF">GDO86_000145</name>
</gene>
<evidence type="ECO:0000313" key="3">
    <source>
        <dbReference type="Proteomes" id="UP000812440"/>
    </source>
</evidence>
<keyword evidence="3" id="KW-1185">Reference proteome</keyword>
<feature type="compositionally biased region" description="Basic and acidic residues" evidence="1">
    <location>
        <begin position="319"/>
        <end position="335"/>
    </location>
</feature>
<accession>A0A8T2KBZ2</accession>
<dbReference type="OrthoDB" id="9808762at2759"/>
<reference evidence="2" key="1">
    <citation type="thesis" date="2020" institute="ProQuest LLC" country="789 East Eisenhower Parkway, Ann Arbor, MI, USA">
        <title>Comparative Genomics and Chromosome Evolution.</title>
        <authorList>
            <person name="Mudd A.B."/>
        </authorList>
    </citation>
    <scope>NUCLEOTIDE SEQUENCE</scope>
    <source>
        <strain evidence="2">Female2</strain>
        <tissue evidence="2">Blood</tissue>
    </source>
</reference>
<feature type="compositionally biased region" description="Polar residues" evidence="1">
    <location>
        <begin position="358"/>
        <end position="390"/>
    </location>
</feature>
<evidence type="ECO:0000256" key="1">
    <source>
        <dbReference type="SAM" id="MobiDB-lite"/>
    </source>
</evidence>
<feature type="region of interest" description="Disordered" evidence="1">
    <location>
        <begin position="256"/>
        <end position="401"/>
    </location>
</feature>
<proteinExistence type="predicted"/>